<gene>
    <name evidence="15" type="ORF">TrCOL_g12323</name>
</gene>
<dbReference type="GO" id="GO:0016887">
    <property type="term" value="F:ATP hydrolysis activity"/>
    <property type="evidence" value="ECO:0007669"/>
    <property type="project" value="InterPro"/>
</dbReference>
<dbReference type="Proteomes" id="UP001165065">
    <property type="component" value="Unassembled WGS sequence"/>
</dbReference>
<comment type="similarity">
    <text evidence="1">Belongs to the ABC transporter superfamily. ABCF family. Translational throttle EttA subfamily.</text>
</comment>
<keyword evidence="13" id="KW-0732">Signal</keyword>
<dbReference type="GO" id="GO:0000049">
    <property type="term" value="F:tRNA binding"/>
    <property type="evidence" value="ECO:0007669"/>
    <property type="project" value="UniProtKB-KW"/>
</dbReference>
<name>A0A9W7FVY1_9STRA</name>
<dbReference type="EMBL" id="BRYA01000496">
    <property type="protein sequence ID" value="GMI19540.1"/>
    <property type="molecule type" value="Genomic_DNA"/>
</dbReference>
<keyword evidence="8" id="KW-0067">ATP-binding</keyword>
<protein>
    <recommendedName>
        <fullName evidence="14">ABC transporter domain-containing protein</fullName>
    </recommendedName>
</protein>
<feature type="domain" description="ABC transporter" evidence="14">
    <location>
        <begin position="411"/>
        <end position="629"/>
    </location>
</feature>
<dbReference type="PANTHER" id="PTHR43858:SF1">
    <property type="entry name" value="ABC TRANSPORTER-RELATED PROTEIN"/>
    <property type="match status" value="1"/>
</dbReference>
<dbReference type="GO" id="GO:0005524">
    <property type="term" value="F:ATP binding"/>
    <property type="evidence" value="ECO:0007669"/>
    <property type="project" value="UniProtKB-KW"/>
</dbReference>
<evidence type="ECO:0000256" key="4">
    <source>
        <dbReference type="ARBA" id="ARBA00022730"/>
    </source>
</evidence>
<dbReference type="SUPFAM" id="SSF52540">
    <property type="entry name" value="P-loop containing nucleoside triphosphate hydrolases"/>
    <property type="match status" value="2"/>
</dbReference>
<dbReference type="AlphaFoldDB" id="A0A9W7FVY1"/>
<dbReference type="NCBIfam" id="NF008775">
    <property type="entry name" value="PRK11819.1"/>
    <property type="match status" value="1"/>
</dbReference>
<dbReference type="SMART" id="SM00382">
    <property type="entry name" value="AAA"/>
    <property type="match status" value="2"/>
</dbReference>
<dbReference type="Pfam" id="PF00005">
    <property type="entry name" value="ABC_tran"/>
    <property type="match status" value="2"/>
</dbReference>
<feature type="chain" id="PRO_5040761343" description="ABC transporter domain-containing protein" evidence="13">
    <location>
        <begin position="17"/>
        <end position="642"/>
    </location>
</feature>
<keyword evidence="10" id="KW-0694">RNA-binding</keyword>
<feature type="region of interest" description="Disordered" evidence="12">
    <location>
        <begin position="44"/>
        <end position="78"/>
    </location>
</feature>
<evidence type="ECO:0000313" key="15">
    <source>
        <dbReference type="EMBL" id="GMI19540.1"/>
    </source>
</evidence>
<evidence type="ECO:0000256" key="7">
    <source>
        <dbReference type="ARBA" id="ARBA00022801"/>
    </source>
</evidence>
<dbReference type="HAMAP" id="MF_00847">
    <property type="entry name" value="EttA"/>
    <property type="match status" value="1"/>
</dbReference>
<evidence type="ECO:0000256" key="1">
    <source>
        <dbReference type="ARBA" id="ARBA00005868"/>
    </source>
</evidence>
<keyword evidence="2" id="KW-0963">Cytoplasm</keyword>
<evidence type="ECO:0000256" key="2">
    <source>
        <dbReference type="ARBA" id="ARBA00022490"/>
    </source>
</evidence>
<dbReference type="FunFam" id="3.40.50.300:FF:000011">
    <property type="entry name" value="Putative ABC transporter ATP-binding component"/>
    <property type="match status" value="1"/>
</dbReference>
<keyword evidence="11" id="KW-0648">Protein biosynthesis</keyword>
<keyword evidence="9" id="KW-0810">Translation regulation</keyword>
<keyword evidence="3" id="KW-0820">tRNA-binding</keyword>
<feature type="signal peptide" evidence="13">
    <location>
        <begin position="1"/>
        <end position="16"/>
    </location>
</feature>
<dbReference type="PROSITE" id="PS00211">
    <property type="entry name" value="ABC_TRANSPORTER_1"/>
    <property type="match status" value="1"/>
</dbReference>
<dbReference type="PROSITE" id="PS50893">
    <property type="entry name" value="ABC_TRANSPORTER_2"/>
    <property type="match status" value="2"/>
</dbReference>
<dbReference type="InterPro" id="IPR003439">
    <property type="entry name" value="ABC_transporter-like_ATP-bd"/>
</dbReference>
<dbReference type="InterPro" id="IPR032781">
    <property type="entry name" value="ABC_tran_Xtn"/>
</dbReference>
<evidence type="ECO:0000256" key="10">
    <source>
        <dbReference type="ARBA" id="ARBA00022884"/>
    </source>
</evidence>
<evidence type="ECO:0000256" key="5">
    <source>
        <dbReference type="ARBA" id="ARBA00022737"/>
    </source>
</evidence>
<keyword evidence="16" id="KW-1185">Reference proteome</keyword>
<feature type="domain" description="ABC transporter" evidence="14">
    <location>
        <begin position="88"/>
        <end position="343"/>
    </location>
</feature>
<evidence type="ECO:0000256" key="13">
    <source>
        <dbReference type="SAM" id="SignalP"/>
    </source>
</evidence>
<dbReference type="CDD" id="cd03221">
    <property type="entry name" value="ABCF_EF-3"/>
    <property type="match status" value="2"/>
</dbReference>
<organism evidence="15 16">
    <name type="scientific">Triparma columacea</name>
    <dbReference type="NCBI Taxonomy" id="722753"/>
    <lineage>
        <taxon>Eukaryota</taxon>
        <taxon>Sar</taxon>
        <taxon>Stramenopiles</taxon>
        <taxon>Ochrophyta</taxon>
        <taxon>Bolidophyceae</taxon>
        <taxon>Parmales</taxon>
        <taxon>Triparmaceae</taxon>
        <taxon>Triparma</taxon>
    </lineage>
</organism>
<evidence type="ECO:0000256" key="9">
    <source>
        <dbReference type="ARBA" id="ARBA00022845"/>
    </source>
</evidence>
<dbReference type="InterPro" id="IPR022374">
    <property type="entry name" value="EttA"/>
</dbReference>
<proteinExistence type="inferred from homology"/>
<dbReference type="OrthoDB" id="6500128at2759"/>
<dbReference type="FunFam" id="3.40.50.300:FF:000183">
    <property type="entry name" value="ABC transporter ATP-binding protein yjjK"/>
    <property type="match status" value="1"/>
</dbReference>
<evidence type="ECO:0000256" key="11">
    <source>
        <dbReference type="ARBA" id="ARBA00022917"/>
    </source>
</evidence>
<reference evidence="16" key="1">
    <citation type="journal article" date="2023" name="Commun. Biol.">
        <title>Genome analysis of Parmales, the sister group of diatoms, reveals the evolutionary specialization of diatoms from phago-mixotrophs to photoautotrophs.</title>
        <authorList>
            <person name="Ban H."/>
            <person name="Sato S."/>
            <person name="Yoshikawa S."/>
            <person name="Yamada K."/>
            <person name="Nakamura Y."/>
            <person name="Ichinomiya M."/>
            <person name="Sato N."/>
            <person name="Blanc-Mathieu R."/>
            <person name="Endo H."/>
            <person name="Kuwata A."/>
            <person name="Ogata H."/>
        </authorList>
    </citation>
    <scope>NUCLEOTIDE SEQUENCE [LARGE SCALE GENOMIC DNA]</scope>
</reference>
<evidence type="ECO:0000256" key="6">
    <source>
        <dbReference type="ARBA" id="ARBA00022741"/>
    </source>
</evidence>
<evidence type="ECO:0000256" key="12">
    <source>
        <dbReference type="SAM" id="MobiDB-lite"/>
    </source>
</evidence>
<evidence type="ECO:0000256" key="8">
    <source>
        <dbReference type="ARBA" id="ARBA00022840"/>
    </source>
</evidence>
<dbReference type="Gene3D" id="3.40.50.300">
    <property type="entry name" value="P-loop containing nucleotide triphosphate hydrolases"/>
    <property type="match status" value="2"/>
</dbReference>
<dbReference type="PANTHER" id="PTHR43858">
    <property type="entry name" value="ENERGY-DEPENDENT TRANSLATIONAL THROTTLE PROTEIN ETTA"/>
    <property type="match status" value="1"/>
</dbReference>
<dbReference type="InterPro" id="IPR003593">
    <property type="entry name" value="AAA+_ATPase"/>
</dbReference>
<keyword evidence="6" id="KW-0547">Nucleotide-binding</keyword>
<evidence type="ECO:0000259" key="14">
    <source>
        <dbReference type="PROSITE" id="PS50893"/>
    </source>
</evidence>
<sequence length="642" mass="70687">MKIVLAISAVLTLVNSFTLQPRHLPKSLSYPSVKFPKQQVSVVGPHYGKKKKQGGGGGGGYDKRAQKASSSSSSSTAQTDRLDSEFMFTLQKLKKKVPNSERMVLNGVDLAFYPGAKIGVVGSNGSGKSSLLKIMAGVDKDFDGVARPKPGARVGYLAQEPVLEGKTVKECIDPAVASSRAVIDEYNDISVKLGESMSDEEMEQTMDRFNELQDQIDAGDLWELDRTVERAMDALRCPPEDALIENLSGGEKRRVALAALLLQNHDLLLLDEPTNHLDAESVQWLEVFLEQFKGTVVCITHDRYFLENVAQWILELDKGQGFPHEGNYSRWLEEKAKRLEREKQSESASAKTLQQELEWIKSTPKAKGNKSKARLNRYEELLLQSPGRSDEVRNRGEIYIPPGPRLGDVVVTADGVNKAFGDKMLLKDVSFDLPPGSIVGVVGPNGAGKTTLVRMITGQDTPDSGTLKVGDSVNMVTVGQERMDELNGDNTAYEEICEGRDDIELGQISINARAYCGWFGIKSGLQQSKVKDLSGGERNRCLLAKAVKSAGNFLIFDEPTNDLDSETIRSLENSLLDFAGCALVVSHDRYFLDKIATHILAFEGESKVHFFQGNYGEYLDDKVKRLGETVLKRVTYAKLVNA</sequence>
<dbReference type="GO" id="GO:0019843">
    <property type="term" value="F:rRNA binding"/>
    <property type="evidence" value="ECO:0007669"/>
    <property type="project" value="UniProtKB-KW"/>
</dbReference>
<keyword evidence="4" id="KW-0699">rRNA-binding</keyword>
<dbReference type="GO" id="GO:0045900">
    <property type="term" value="P:negative regulation of translational elongation"/>
    <property type="evidence" value="ECO:0007669"/>
    <property type="project" value="InterPro"/>
</dbReference>
<accession>A0A9W7FVY1</accession>
<dbReference type="Pfam" id="PF12848">
    <property type="entry name" value="ABC_tran_Xtn"/>
    <property type="match status" value="1"/>
</dbReference>
<evidence type="ECO:0000313" key="16">
    <source>
        <dbReference type="Proteomes" id="UP001165065"/>
    </source>
</evidence>
<dbReference type="InterPro" id="IPR027417">
    <property type="entry name" value="P-loop_NTPase"/>
</dbReference>
<dbReference type="GO" id="GO:0006412">
    <property type="term" value="P:translation"/>
    <property type="evidence" value="ECO:0007669"/>
    <property type="project" value="UniProtKB-KW"/>
</dbReference>
<dbReference type="InterPro" id="IPR017871">
    <property type="entry name" value="ABC_transporter-like_CS"/>
</dbReference>
<evidence type="ECO:0000256" key="3">
    <source>
        <dbReference type="ARBA" id="ARBA00022555"/>
    </source>
</evidence>
<keyword evidence="7" id="KW-0378">Hydrolase</keyword>
<comment type="caution">
    <text evidence="15">The sequence shown here is derived from an EMBL/GenBank/DDBJ whole genome shotgun (WGS) entry which is preliminary data.</text>
</comment>
<keyword evidence="5" id="KW-0677">Repeat</keyword>